<dbReference type="InterPro" id="IPR037523">
    <property type="entry name" value="VOC_core"/>
</dbReference>
<keyword evidence="6" id="KW-1185">Reference proteome</keyword>
<dbReference type="Proteomes" id="UP001163105">
    <property type="component" value="Unassembled WGS sequence"/>
</dbReference>
<protein>
    <recommendedName>
        <fullName evidence="2">Bleomycin resistance protein</fullName>
    </recommendedName>
</protein>
<dbReference type="InterPro" id="IPR029068">
    <property type="entry name" value="Glyas_Bleomycin-R_OHBP_Dase"/>
</dbReference>
<name>A0AB34FFY9_9HYPO</name>
<dbReference type="EMBL" id="JAQHRD010000008">
    <property type="protein sequence ID" value="KAJ6438358.1"/>
    <property type="molecule type" value="Genomic_DNA"/>
</dbReference>
<accession>A0AB34FFY9</accession>
<proteinExistence type="inferred from homology"/>
<dbReference type="SUPFAM" id="SSF54593">
    <property type="entry name" value="Glyoxalase/Bleomycin resistance protein/Dihydroxybiphenyl dioxygenase"/>
    <property type="match status" value="1"/>
</dbReference>
<keyword evidence="3" id="KW-0046">Antibiotic resistance</keyword>
<evidence type="ECO:0000259" key="4">
    <source>
        <dbReference type="PROSITE" id="PS51819"/>
    </source>
</evidence>
<reference evidence="5" key="1">
    <citation type="submission" date="2023-01" db="EMBL/GenBank/DDBJ databases">
        <title>The growth and conidiation of Purpureocillium lavendulum are regulated by nitrogen source and histone H3K14 acetylation.</title>
        <authorList>
            <person name="Tang P."/>
            <person name="Han J."/>
            <person name="Zhang C."/>
            <person name="Tang P."/>
            <person name="Qi F."/>
            <person name="Zhang K."/>
            <person name="Liang L."/>
        </authorList>
    </citation>
    <scope>NUCLEOTIDE SEQUENCE</scope>
    <source>
        <strain evidence="5">YMF1.00683</strain>
    </source>
</reference>
<dbReference type="InterPro" id="IPR000335">
    <property type="entry name" value="Bleomycin-R"/>
</dbReference>
<dbReference type="CDD" id="cd08349">
    <property type="entry name" value="BLMA_like"/>
    <property type="match status" value="1"/>
</dbReference>
<evidence type="ECO:0000256" key="3">
    <source>
        <dbReference type="ARBA" id="ARBA00023251"/>
    </source>
</evidence>
<evidence type="ECO:0000256" key="1">
    <source>
        <dbReference type="ARBA" id="ARBA00011051"/>
    </source>
</evidence>
<evidence type="ECO:0000256" key="2">
    <source>
        <dbReference type="ARBA" id="ARBA00021572"/>
    </source>
</evidence>
<sequence length="132" mass="14566">MSIEFRSVTPILRIFDIAKADEFYVGYLGFNVDWEHRFGYNAPLYRQVSRGGLVLHLSEHHGDGNPGVHVRVEMKGLAAYHGELAAKEYKYMNPGIEEGPAPGSLELAVIDPFGNRITFCQDGEGLTLNAAG</sequence>
<dbReference type="Pfam" id="PF19581">
    <property type="entry name" value="Glyoxalase_7"/>
    <property type="match status" value="1"/>
</dbReference>
<comment type="caution">
    <text evidence="5">The sequence shown here is derived from an EMBL/GenBank/DDBJ whole genome shotgun (WGS) entry which is preliminary data.</text>
</comment>
<organism evidence="5 6">
    <name type="scientific">Purpureocillium lavendulum</name>
    <dbReference type="NCBI Taxonomy" id="1247861"/>
    <lineage>
        <taxon>Eukaryota</taxon>
        <taxon>Fungi</taxon>
        <taxon>Dikarya</taxon>
        <taxon>Ascomycota</taxon>
        <taxon>Pezizomycotina</taxon>
        <taxon>Sordariomycetes</taxon>
        <taxon>Hypocreomycetidae</taxon>
        <taxon>Hypocreales</taxon>
        <taxon>Ophiocordycipitaceae</taxon>
        <taxon>Purpureocillium</taxon>
    </lineage>
</organism>
<dbReference type="AlphaFoldDB" id="A0AB34FFY9"/>
<feature type="domain" description="VOC" evidence="4">
    <location>
        <begin position="4"/>
        <end position="122"/>
    </location>
</feature>
<evidence type="ECO:0000313" key="5">
    <source>
        <dbReference type="EMBL" id="KAJ6438358.1"/>
    </source>
</evidence>
<dbReference type="PROSITE" id="PS51819">
    <property type="entry name" value="VOC"/>
    <property type="match status" value="1"/>
</dbReference>
<dbReference type="GO" id="GO:0046677">
    <property type="term" value="P:response to antibiotic"/>
    <property type="evidence" value="ECO:0007669"/>
    <property type="project" value="UniProtKB-KW"/>
</dbReference>
<comment type="similarity">
    <text evidence="1">Belongs to the bleomycin resistance protein family.</text>
</comment>
<dbReference type="Gene3D" id="3.10.180.10">
    <property type="entry name" value="2,3-Dihydroxybiphenyl 1,2-Dioxygenase, domain 1"/>
    <property type="match status" value="1"/>
</dbReference>
<evidence type="ECO:0000313" key="6">
    <source>
        <dbReference type="Proteomes" id="UP001163105"/>
    </source>
</evidence>
<gene>
    <name evidence="5" type="ORF">O9K51_08950</name>
</gene>